<keyword evidence="2" id="KW-1185">Reference proteome</keyword>
<organism evidence="1 2">
    <name type="scientific">Mycobacterium phage Konstantine</name>
    <dbReference type="NCBI Taxonomy" id="563121"/>
    <lineage>
        <taxon>Viruses</taxon>
        <taxon>Duplodnaviria</taxon>
        <taxon>Heunggongvirae</taxon>
        <taxon>Uroviricota</taxon>
        <taxon>Caudoviricetes</taxon>
        <taxon>Konstantinevirus</taxon>
        <taxon>Konstantinevirus konstantine</taxon>
    </lineage>
</organism>
<name>B5U532_9CAUD</name>
<accession>B5U532</accession>
<protein>
    <submittedName>
        <fullName evidence="1">Uncharacterized protein</fullName>
    </submittedName>
</protein>
<evidence type="ECO:0000313" key="1">
    <source>
        <dbReference type="EMBL" id="ACI12478.1"/>
    </source>
</evidence>
<evidence type="ECO:0000313" key="2">
    <source>
        <dbReference type="Proteomes" id="UP000002183"/>
    </source>
</evidence>
<sequence length="76" mass="8285">MAVGVDRVIGSVQFSEPRAVRVREPETQDQHSAVHGTLAIYTDSLTESHAVLRAWPEIMAAVAEKARQVIDSSKQG</sequence>
<dbReference type="KEGG" id="vg:6940764"/>
<reference evidence="1 2" key="1">
    <citation type="submission" date="2008-09" db="EMBL/GenBank/DDBJ databases">
        <authorList>
            <person name="Tantoco A.T."/>
            <person name="Edgar R.H."/>
            <person name="Ko C."/>
            <person name="Chambers R.A."/>
            <person name="Jacobs-Sera D."/>
            <person name="Hendrix R.W."/>
            <person name="Hatfull G.F."/>
        </authorList>
    </citation>
    <scope>NUCLEOTIDE SEQUENCE [LARGE SCALE GENOMIC DNA]</scope>
</reference>
<gene>
    <name evidence="1" type="primary">62</name>
    <name evidence="1" type="ORF">KONSTANTINE_62</name>
</gene>
<dbReference type="GeneID" id="6940764"/>
<dbReference type="Proteomes" id="UP000002183">
    <property type="component" value="Segment"/>
</dbReference>
<dbReference type="EMBL" id="FJ174691">
    <property type="protein sequence ID" value="ACI12478.1"/>
    <property type="molecule type" value="Genomic_DNA"/>
</dbReference>
<dbReference type="RefSeq" id="YP_002242119.1">
    <property type="nucleotide sequence ID" value="NC_011292.1"/>
</dbReference>
<proteinExistence type="predicted"/>